<dbReference type="KEGG" id="wfu:AXE80_04180"/>
<accession>A0A1B1Y464</accession>
<dbReference type="OrthoDB" id="1436952at2"/>
<dbReference type="EMBL" id="CP014224">
    <property type="protein sequence ID" value="ANW95527.1"/>
    <property type="molecule type" value="Genomic_DNA"/>
</dbReference>
<sequence>MKKISLLFFVVVFTSQIFSQEISFLKGAVLNDSISVVDITVTNKNLKQSTKTNDFGTFELPVRLGDSIMVAAIHINPVTLIITDEVLKAGEISVEVSEKLNEMETVVLNNLISTSALNFNVGPTTNPDPEKLKREEIKKLANTDPTKKFEGLNIIGLVSSAYKWITKNSKKLSKQEKRLRFEKFKVNFSKEFGNSFFTDDLKISELKIEEFLSFCNQKKSLYDMYSNNEKLELIDFLIKQSKEYKKIMKIDN</sequence>
<reference evidence="1 2" key="1">
    <citation type="submission" date="2016-02" db="EMBL/GenBank/DDBJ databases">
        <authorList>
            <person name="Wen L."/>
            <person name="He K."/>
            <person name="Yang H."/>
        </authorList>
    </citation>
    <scope>NUCLEOTIDE SEQUENCE [LARGE SCALE GENOMIC DNA]</scope>
    <source>
        <strain evidence="1 2">CZ1127</strain>
    </source>
</reference>
<evidence type="ECO:0008006" key="3">
    <source>
        <dbReference type="Google" id="ProtNLM"/>
    </source>
</evidence>
<protein>
    <recommendedName>
        <fullName evidence="3">Carboxypeptidase-like regulatory domain-containing protein</fullName>
    </recommendedName>
</protein>
<dbReference type="Proteomes" id="UP000092967">
    <property type="component" value="Chromosome"/>
</dbReference>
<organism evidence="1 2">
    <name type="scientific">Wenyingzhuangia fucanilytica</name>
    <dbReference type="NCBI Taxonomy" id="1790137"/>
    <lineage>
        <taxon>Bacteria</taxon>
        <taxon>Pseudomonadati</taxon>
        <taxon>Bacteroidota</taxon>
        <taxon>Flavobacteriia</taxon>
        <taxon>Flavobacteriales</taxon>
        <taxon>Flavobacteriaceae</taxon>
        <taxon>Wenyingzhuangia</taxon>
    </lineage>
</organism>
<dbReference type="STRING" id="1790137.AXE80_04180"/>
<keyword evidence="2" id="KW-1185">Reference proteome</keyword>
<dbReference type="AlphaFoldDB" id="A0A1B1Y464"/>
<dbReference type="RefSeq" id="WP_068824739.1">
    <property type="nucleotide sequence ID" value="NZ_CP014224.1"/>
</dbReference>
<evidence type="ECO:0000313" key="1">
    <source>
        <dbReference type="EMBL" id="ANW95527.1"/>
    </source>
</evidence>
<name>A0A1B1Y464_9FLAO</name>
<gene>
    <name evidence="1" type="ORF">AXE80_04180</name>
</gene>
<proteinExistence type="predicted"/>
<evidence type="ECO:0000313" key="2">
    <source>
        <dbReference type="Proteomes" id="UP000092967"/>
    </source>
</evidence>